<dbReference type="RefSeq" id="WP_379672490.1">
    <property type="nucleotide sequence ID" value="NZ_JBHUCJ010000165.1"/>
</dbReference>
<accession>A0ABW6CMY4</accession>
<sequence>MFKYIKFNLDAEIERICLSELTSAGLKIPRKNKLPLLHLLLNMKKKLIEPRPRLVHFPREFSIPLPNNKGLQILVNKMLMGVNINSYQSNRLHEIDFHDNFLNDFGFHHFHLGDKFDTGKNKKFMVRTGPVLIAKVDDDNIYVVGIFMHQKGEKGYIFADEKLLQILYDNWPKLLDDYIVSNVTGHTLSPVDRFNLRSNGYNALIQLKDNIVIRSPGGGMMGNSLSFDVFNEIIHLNRNLDQLKASLFENVIDRLPYNISFKIITFGHNELSLFSEGSCYFLKITQCNGEMKVICLYPGYGPLYSHGFVNKKTSVLSDFILSEIGSFSKINFLCPFPTIINRKKSIDLQFRPQTLSLPSHHEGHQ</sequence>
<keyword evidence="2" id="KW-1185">Reference proteome</keyword>
<gene>
    <name evidence="1" type="ORF">ACFPK4_27135</name>
</gene>
<comment type="caution">
    <text evidence="1">The sequence shown here is derived from an EMBL/GenBank/DDBJ whole genome shotgun (WGS) entry which is preliminary data.</text>
</comment>
<protein>
    <submittedName>
        <fullName evidence="1">Uncharacterized protein</fullName>
    </submittedName>
</protein>
<proteinExistence type="predicted"/>
<name>A0ABW6CMY4_RAHSY</name>
<organism evidence="1 2">
    <name type="scientific">Rahnella sp. (strain Y9602)</name>
    <dbReference type="NCBI Taxonomy" id="2703885"/>
    <lineage>
        <taxon>Bacteria</taxon>
        <taxon>Pseudomonadati</taxon>
        <taxon>Pseudomonadota</taxon>
        <taxon>Gammaproteobacteria</taxon>
        <taxon>Enterobacterales</taxon>
        <taxon>Yersiniaceae</taxon>
        <taxon>Rahnella</taxon>
    </lineage>
</organism>
<reference evidence="1 2" key="1">
    <citation type="submission" date="2024-09" db="EMBL/GenBank/DDBJ databases">
        <title>Genomes of Rahnella.</title>
        <authorList>
            <person name="Mnguni F.C."/>
            <person name="Shin G.Y."/>
            <person name="Coutinho T."/>
        </authorList>
    </citation>
    <scope>NUCLEOTIDE SEQUENCE [LARGE SCALE GENOMIC DNA]</scope>
    <source>
        <strain evidence="1 2">20WA0057</strain>
    </source>
</reference>
<evidence type="ECO:0000313" key="1">
    <source>
        <dbReference type="EMBL" id="MFD3227206.1"/>
    </source>
</evidence>
<dbReference type="Proteomes" id="UP001598201">
    <property type="component" value="Unassembled WGS sequence"/>
</dbReference>
<evidence type="ECO:0000313" key="2">
    <source>
        <dbReference type="Proteomes" id="UP001598201"/>
    </source>
</evidence>
<dbReference type="EMBL" id="JBHUCJ010000165">
    <property type="protein sequence ID" value="MFD3227206.1"/>
    <property type="molecule type" value="Genomic_DNA"/>
</dbReference>